<dbReference type="AlphaFoldDB" id="A0A840V7I0"/>
<gene>
    <name evidence="3" type="ORF">HNQ81_002692</name>
</gene>
<dbReference type="GO" id="GO:0032259">
    <property type="term" value="P:methylation"/>
    <property type="evidence" value="ECO:0007669"/>
    <property type="project" value="UniProtKB-KW"/>
</dbReference>
<evidence type="ECO:0000313" key="4">
    <source>
        <dbReference type="Proteomes" id="UP000539642"/>
    </source>
</evidence>
<sequence>MESEGESHRLDVKIDAETITRQAIWAGIKPGMRVADLGCGSGKVTSLLYDLVQPGGTVVGVDGSAARLVYAQEKYGRKGIDFIQGNLTQPLGHLGQFDFIWVRFVLEYYLSKSSSMVKNFAGCLKPGGIICLVDLDHNPFNYYGIPERLEHTLKKIMKEVEEKTDFDPFIGRKLYSIVYDLGFEDIDVRVENYRVTFGKAKELEVFNMLKKIEIVPEKIKFQFDDYQGGYEEFYQETLAFLSDPRRFAYTPLILCRGSKGAKV</sequence>
<dbReference type="Gene3D" id="3.40.50.150">
    <property type="entry name" value="Vaccinia Virus protein VP39"/>
    <property type="match status" value="1"/>
</dbReference>
<organism evidence="3 4">
    <name type="scientific">Desulfoprunum benzoelyticum</name>
    <dbReference type="NCBI Taxonomy" id="1506996"/>
    <lineage>
        <taxon>Bacteria</taxon>
        <taxon>Pseudomonadati</taxon>
        <taxon>Thermodesulfobacteriota</taxon>
        <taxon>Desulfobulbia</taxon>
        <taxon>Desulfobulbales</taxon>
        <taxon>Desulfobulbaceae</taxon>
        <taxon>Desulfoprunum</taxon>
    </lineage>
</organism>
<evidence type="ECO:0000256" key="1">
    <source>
        <dbReference type="ARBA" id="ARBA00022679"/>
    </source>
</evidence>
<evidence type="ECO:0000313" key="3">
    <source>
        <dbReference type="EMBL" id="MBB5348951.1"/>
    </source>
</evidence>
<dbReference type="SUPFAM" id="SSF53335">
    <property type="entry name" value="S-adenosyl-L-methionine-dependent methyltransferases"/>
    <property type="match status" value="1"/>
</dbReference>
<name>A0A840V7I0_9BACT</name>
<dbReference type="RefSeq" id="WP_221270879.1">
    <property type="nucleotide sequence ID" value="NZ_JACHEO010000017.1"/>
</dbReference>
<proteinExistence type="predicted"/>
<comment type="caution">
    <text evidence="3">The sequence shown here is derived from an EMBL/GenBank/DDBJ whole genome shotgun (WGS) entry which is preliminary data.</text>
</comment>
<dbReference type="CDD" id="cd02440">
    <property type="entry name" value="AdoMet_MTases"/>
    <property type="match status" value="1"/>
</dbReference>
<dbReference type="GO" id="GO:0008757">
    <property type="term" value="F:S-adenosylmethionine-dependent methyltransferase activity"/>
    <property type="evidence" value="ECO:0007669"/>
    <property type="project" value="InterPro"/>
</dbReference>
<keyword evidence="3" id="KW-0830">Ubiquinone</keyword>
<dbReference type="EMBL" id="JACHEO010000017">
    <property type="protein sequence ID" value="MBB5348951.1"/>
    <property type="molecule type" value="Genomic_DNA"/>
</dbReference>
<dbReference type="PANTHER" id="PTHR43861:SF3">
    <property type="entry name" value="PUTATIVE (AFU_ORTHOLOGUE AFUA_2G14390)-RELATED"/>
    <property type="match status" value="1"/>
</dbReference>
<keyword evidence="1" id="KW-0808">Transferase</keyword>
<dbReference type="PANTHER" id="PTHR43861">
    <property type="entry name" value="TRANS-ACONITATE 2-METHYLTRANSFERASE-RELATED"/>
    <property type="match status" value="1"/>
</dbReference>
<keyword evidence="4" id="KW-1185">Reference proteome</keyword>
<dbReference type="Proteomes" id="UP000539642">
    <property type="component" value="Unassembled WGS sequence"/>
</dbReference>
<dbReference type="Pfam" id="PF08241">
    <property type="entry name" value="Methyltransf_11"/>
    <property type="match status" value="1"/>
</dbReference>
<accession>A0A840V7I0</accession>
<protein>
    <submittedName>
        <fullName evidence="3">Ubiquinone/menaquinone biosynthesis C-methylase UbiE</fullName>
    </submittedName>
</protein>
<dbReference type="InterPro" id="IPR013216">
    <property type="entry name" value="Methyltransf_11"/>
</dbReference>
<feature type="domain" description="Methyltransferase type 11" evidence="2">
    <location>
        <begin position="36"/>
        <end position="131"/>
    </location>
</feature>
<reference evidence="3 4" key="1">
    <citation type="submission" date="2020-08" db="EMBL/GenBank/DDBJ databases">
        <title>Genomic Encyclopedia of Type Strains, Phase IV (KMG-IV): sequencing the most valuable type-strain genomes for metagenomic binning, comparative biology and taxonomic classification.</title>
        <authorList>
            <person name="Goeker M."/>
        </authorList>
    </citation>
    <scope>NUCLEOTIDE SEQUENCE [LARGE SCALE GENOMIC DNA]</scope>
    <source>
        <strain evidence="3 4">DSM 28570</strain>
    </source>
</reference>
<evidence type="ECO:0000259" key="2">
    <source>
        <dbReference type="Pfam" id="PF08241"/>
    </source>
</evidence>
<keyword evidence="3" id="KW-0489">Methyltransferase</keyword>
<dbReference type="InterPro" id="IPR029063">
    <property type="entry name" value="SAM-dependent_MTases_sf"/>
</dbReference>